<sequence length="255" mass="28016">MLAGISTDYYLRLEQGRDRNPSPQVLNAIARALTLDQDAADYMSGLTRAQATHASARTRPGGRAPRSEQVSQSIRELIDGWSGNPAWVQNRFFDVLAANDLASALSPHYAPGVNLLAAAFLDPSERERRIDWELMTRKGVATLRALAGPDVDDPRLTELVGELSLRSDRFRDLWARHDVTPHTGQVSRLRHPQVGDLELRSNKLAIAGSGGLILVVFHPEPGSRNAELLQMLGNLSASGRTAVGENRDRRATTER</sequence>
<dbReference type="GO" id="GO:0003677">
    <property type="term" value="F:DNA binding"/>
    <property type="evidence" value="ECO:0007669"/>
    <property type="project" value="InterPro"/>
</dbReference>
<feature type="region of interest" description="Disordered" evidence="1">
    <location>
        <begin position="50"/>
        <end position="69"/>
    </location>
</feature>
<proteinExistence type="predicted"/>
<name>A0A239NYF8_9ACTN</name>
<keyword evidence="4" id="KW-1185">Reference proteome</keyword>
<organism evidence="3 4">
    <name type="scientific">Actinacidiphila glaucinigra</name>
    <dbReference type="NCBI Taxonomy" id="235986"/>
    <lineage>
        <taxon>Bacteria</taxon>
        <taxon>Bacillati</taxon>
        <taxon>Actinomycetota</taxon>
        <taxon>Actinomycetes</taxon>
        <taxon>Kitasatosporales</taxon>
        <taxon>Streptomycetaceae</taxon>
        <taxon>Actinacidiphila</taxon>
    </lineage>
</organism>
<dbReference type="PROSITE" id="PS50943">
    <property type="entry name" value="HTH_CROC1"/>
    <property type="match status" value="1"/>
</dbReference>
<dbReference type="PANTHER" id="PTHR35010:SF2">
    <property type="entry name" value="BLL4672 PROTEIN"/>
    <property type="match status" value="1"/>
</dbReference>
<dbReference type="Gene3D" id="1.10.260.40">
    <property type="entry name" value="lambda repressor-like DNA-binding domains"/>
    <property type="match status" value="1"/>
</dbReference>
<evidence type="ECO:0000256" key="1">
    <source>
        <dbReference type="SAM" id="MobiDB-lite"/>
    </source>
</evidence>
<dbReference type="AlphaFoldDB" id="A0A239NYF8"/>
<dbReference type="EMBL" id="FZOF01000055">
    <property type="protein sequence ID" value="SNT59394.1"/>
    <property type="molecule type" value="Genomic_DNA"/>
</dbReference>
<evidence type="ECO:0000313" key="3">
    <source>
        <dbReference type="EMBL" id="SNT59394.1"/>
    </source>
</evidence>
<dbReference type="InterPro" id="IPR041413">
    <property type="entry name" value="MLTR_LBD"/>
</dbReference>
<feature type="domain" description="HTH cro/C1-type" evidence="2">
    <location>
        <begin position="2"/>
        <end position="40"/>
    </location>
</feature>
<dbReference type="Pfam" id="PF17765">
    <property type="entry name" value="MLTR_LBD"/>
    <property type="match status" value="1"/>
</dbReference>
<dbReference type="InterPro" id="IPR001387">
    <property type="entry name" value="Cro/C1-type_HTH"/>
</dbReference>
<evidence type="ECO:0000313" key="4">
    <source>
        <dbReference type="Proteomes" id="UP000198280"/>
    </source>
</evidence>
<dbReference type="Gene3D" id="3.30.450.180">
    <property type="match status" value="1"/>
</dbReference>
<dbReference type="SUPFAM" id="SSF47413">
    <property type="entry name" value="lambda repressor-like DNA-binding domains"/>
    <property type="match status" value="1"/>
</dbReference>
<dbReference type="InterPro" id="IPR010982">
    <property type="entry name" value="Lambda_DNA-bd_dom_sf"/>
</dbReference>
<protein>
    <submittedName>
        <fullName evidence="3">Helix-turn-helix domain-containing protein</fullName>
    </submittedName>
</protein>
<reference evidence="3 4" key="1">
    <citation type="submission" date="2017-06" db="EMBL/GenBank/DDBJ databases">
        <authorList>
            <person name="Kim H.J."/>
            <person name="Triplett B.A."/>
        </authorList>
    </citation>
    <scope>NUCLEOTIDE SEQUENCE [LARGE SCALE GENOMIC DNA]</scope>
    <source>
        <strain evidence="3 4">CGMCC 4.1858</strain>
    </source>
</reference>
<accession>A0A239NYF8</accession>
<gene>
    <name evidence="3" type="ORF">SAMN05216252_15513</name>
</gene>
<evidence type="ECO:0000259" key="2">
    <source>
        <dbReference type="PROSITE" id="PS50943"/>
    </source>
</evidence>
<dbReference type="PANTHER" id="PTHR35010">
    <property type="entry name" value="BLL4672 PROTEIN-RELATED"/>
    <property type="match status" value="1"/>
</dbReference>
<dbReference type="Proteomes" id="UP000198280">
    <property type="component" value="Unassembled WGS sequence"/>
</dbReference>
<dbReference type="CDD" id="cd00093">
    <property type="entry name" value="HTH_XRE"/>
    <property type="match status" value="1"/>
</dbReference>